<proteinExistence type="predicted"/>
<dbReference type="EMBL" id="CP019609">
    <property type="protein sequence ID" value="AQP53481.1"/>
    <property type="molecule type" value="Genomic_DNA"/>
</dbReference>
<name>A0A1Q2D5B8_9ENTE</name>
<dbReference type="GO" id="GO:0016020">
    <property type="term" value="C:membrane"/>
    <property type="evidence" value="ECO:0007669"/>
    <property type="project" value="TreeGrafter"/>
</dbReference>
<dbReference type="GO" id="GO:0016810">
    <property type="term" value="F:hydrolase activity, acting on carbon-nitrogen (but not peptide) bonds"/>
    <property type="evidence" value="ECO:0007669"/>
    <property type="project" value="InterPro"/>
</dbReference>
<dbReference type="PANTHER" id="PTHR10587">
    <property type="entry name" value="GLYCOSYL TRANSFERASE-RELATED"/>
    <property type="match status" value="1"/>
</dbReference>
<dbReference type="GO" id="GO:0005975">
    <property type="term" value="P:carbohydrate metabolic process"/>
    <property type="evidence" value="ECO:0007669"/>
    <property type="project" value="InterPro"/>
</dbReference>
<dbReference type="KEGG" id="vpi:BW732_03980"/>
<gene>
    <name evidence="4" type="ORF">BW732_03980</name>
</gene>
<keyword evidence="2" id="KW-0378">Hydrolase</keyword>
<feature type="domain" description="NodB homology" evidence="3">
    <location>
        <begin position="1"/>
        <end position="141"/>
    </location>
</feature>
<dbReference type="PROSITE" id="PS51677">
    <property type="entry name" value="NODB"/>
    <property type="match status" value="1"/>
</dbReference>
<evidence type="ECO:0000313" key="4">
    <source>
        <dbReference type="EMBL" id="AQP53481.1"/>
    </source>
</evidence>
<reference evidence="4 5" key="1">
    <citation type="journal article" date="2010" name="Int. J. Syst. Evol. Microbiol.">
        <title>Vagococcus penaei sp. nov., isolated from spoilage microbiota of cooked shrimp (Penaeus vannamei).</title>
        <authorList>
            <person name="Jaffres E."/>
            <person name="Prevost H."/>
            <person name="Rossero A."/>
            <person name="Joffraud J.J."/>
            <person name="Dousset X."/>
        </authorList>
    </citation>
    <scope>NUCLEOTIDE SEQUENCE [LARGE SCALE GENOMIC DNA]</scope>
    <source>
        <strain evidence="4 5">CD276</strain>
    </source>
</reference>
<keyword evidence="5" id="KW-1185">Reference proteome</keyword>
<dbReference type="Proteomes" id="UP000188246">
    <property type="component" value="Chromosome"/>
</dbReference>
<protein>
    <recommendedName>
        <fullName evidence="3">NodB homology domain-containing protein</fullName>
    </recommendedName>
</protein>
<evidence type="ECO:0000313" key="5">
    <source>
        <dbReference type="Proteomes" id="UP000188246"/>
    </source>
</evidence>
<dbReference type="InterPro" id="IPR002509">
    <property type="entry name" value="NODB_dom"/>
</dbReference>
<sequence>MGSMVDANPDVVKRAHDEGHVIANHSYSHANLINLDEKGIQNEVIKTNQKIEKIIGEEPYLLRPPYGSFNSKVKNATGMEIALWNVDSLDWKTRNSNAILKQVKSSVLPHSVILMHDIYSTTADSLDPMIKHLKSQGYEFCFVDELIDVI</sequence>
<dbReference type="AlphaFoldDB" id="A0A1Q2D5B8"/>
<dbReference type="Gene3D" id="3.20.20.370">
    <property type="entry name" value="Glycoside hydrolase/deacetylase"/>
    <property type="match status" value="1"/>
</dbReference>
<dbReference type="GO" id="GO:0046872">
    <property type="term" value="F:metal ion binding"/>
    <property type="evidence" value="ECO:0007669"/>
    <property type="project" value="UniProtKB-KW"/>
</dbReference>
<evidence type="ECO:0000259" key="3">
    <source>
        <dbReference type="PROSITE" id="PS51677"/>
    </source>
</evidence>
<dbReference type="STRING" id="633807.BW732_03980"/>
<dbReference type="PANTHER" id="PTHR10587:SF133">
    <property type="entry name" value="CHITIN DEACETYLASE 1-RELATED"/>
    <property type="match status" value="1"/>
</dbReference>
<dbReference type="InterPro" id="IPR011330">
    <property type="entry name" value="Glyco_hydro/deAcase_b/a-brl"/>
</dbReference>
<evidence type="ECO:0000256" key="2">
    <source>
        <dbReference type="ARBA" id="ARBA00022801"/>
    </source>
</evidence>
<dbReference type="InterPro" id="IPR050248">
    <property type="entry name" value="Polysacc_deacetylase_ArnD"/>
</dbReference>
<evidence type="ECO:0000256" key="1">
    <source>
        <dbReference type="ARBA" id="ARBA00022723"/>
    </source>
</evidence>
<organism evidence="4 5">
    <name type="scientific">Vagococcus penaei</name>
    <dbReference type="NCBI Taxonomy" id="633807"/>
    <lineage>
        <taxon>Bacteria</taxon>
        <taxon>Bacillati</taxon>
        <taxon>Bacillota</taxon>
        <taxon>Bacilli</taxon>
        <taxon>Lactobacillales</taxon>
        <taxon>Enterococcaceae</taxon>
        <taxon>Vagococcus</taxon>
    </lineage>
</organism>
<accession>A0A1Q2D5B8</accession>
<keyword evidence="1" id="KW-0479">Metal-binding</keyword>
<dbReference type="SUPFAM" id="SSF88713">
    <property type="entry name" value="Glycoside hydrolase/deacetylase"/>
    <property type="match status" value="1"/>
</dbReference>
<dbReference type="Pfam" id="PF01522">
    <property type="entry name" value="Polysacc_deac_1"/>
    <property type="match status" value="1"/>
</dbReference>